<name>B5VGR3_YEAS6</name>
<reference evidence="1 2" key="1">
    <citation type="journal article" date="2008" name="FEMS Yeast Res.">
        <title>Comparative genome analysis of a Saccharomyces cerevisiae wine strain.</title>
        <authorList>
            <person name="Borneman A.R."/>
            <person name="Forgan A.H."/>
            <person name="Pretorius I.S."/>
            <person name="Chambers P.J."/>
        </authorList>
    </citation>
    <scope>NUCLEOTIDE SEQUENCE [LARGE SCALE GENOMIC DNA]</scope>
    <source>
        <strain evidence="1 2">AWRI1631</strain>
    </source>
</reference>
<dbReference type="Proteomes" id="UP000008988">
    <property type="component" value="Unassembled WGS sequence"/>
</dbReference>
<gene>
    <name evidence="1" type="ORF">AWRI1631_45990</name>
</gene>
<dbReference type="EMBL" id="ABSV01000546">
    <property type="protein sequence ID" value="EDZ72881.1"/>
    <property type="molecule type" value="Genomic_DNA"/>
</dbReference>
<proteinExistence type="predicted"/>
<comment type="caution">
    <text evidence="1">The sequence shown here is derived from an EMBL/GenBank/DDBJ whole genome shotgun (WGS) entry which is preliminary data.</text>
</comment>
<evidence type="ECO:0000313" key="2">
    <source>
        <dbReference type="Proteomes" id="UP000008988"/>
    </source>
</evidence>
<accession>B5VGR3</accession>
<dbReference type="AlphaFoldDB" id="B5VGR3"/>
<sequence>MLVWRLGQSSLRRFTFNSFSVSDNWWGDLQWNTSVVVFQILQTNFQMQFTGTSNDMFTGFRHIGQDTWIRLGQSLQTFDQFW</sequence>
<protein>
    <submittedName>
        <fullName evidence="1">Uncharacterized protein</fullName>
    </submittedName>
</protein>
<organism evidence="1 2">
    <name type="scientific">Saccharomyces cerevisiae (strain AWRI1631)</name>
    <name type="common">Baker's yeast</name>
    <dbReference type="NCBI Taxonomy" id="545124"/>
    <lineage>
        <taxon>Eukaryota</taxon>
        <taxon>Fungi</taxon>
        <taxon>Dikarya</taxon>
        <taxon>Ascomycota</taxon>
        <taxon>Saccharomycotina</taxon>
        <taxon>Saccharomycetes</taxon>
        <taxon>Saccharomycetales</taxon>
        <taxon>Saccharomycetaceae</taxon>
        <taxon>Saccharomyces</taxon>
    </lineage>
</organism>
<evidence type="ECO:0000313" key="1">
    <source>
        <dbReference type="EMBL" id="EDZ72881.1"/>
    </source>
</evidence>